<dbReference type="EMBL" id="JAFMPM010000005">
    <property type="protein sequence ID" value="MBO0611784.1"/>
    <property type="molecule type" value="Genomic_DNA"/>
</dbReference>
<evidence type="ECO:0000313" key="3">
    <source>
        <dbReference type="Proteomes" id="UP000664466"/>
    </source>
</evidence>
<dbReference type="Proteomes" id="UP000664466">
    <property type="component" value="Unassembled WGS sequence"/>
</dbReference>
<reference evidence="2" key="2">
    <citation type="submission" date="2021-04" db="EMBL/GenBank/DDBJ databases">
        <title>Complete Genome and methylome analysis of Thiothrix fructosivorans ATCC 49748.</title>
        <authorList>
            <person name="Fomenkov A."/>
            <person name="Sun L."/>
            <person name="Vincze T."/>
            <person name="Grabovich M.Y."/>
            <person name="Roberts R.J."/>
        </authorList>
    </citation>
    <scope>NUCLEOTIDE SEQUENCE</scope>
    <source>
        <strain evidence="2">ATCC 49748</strain>
    </source>
</reference>
<evidence type="ECO:0000313" key="2">
    <source>
        <dbReference type="EMBL" id="QTX10560.1"/>
    </source>
</evidence>
<proteinExistence type="predicted"/>
<evidence type="ECO:0000313" key="1">
    <source>
        <dbReference type="EMBL" id="MBO0611784.1"/>
    </source>
</evidence>
<organism evidence="2">
    <name type="scientific">Thiothrix fructosivorans</name>
    <dbReference type="NCBI Taxonomy" id="111770"/>
    <lineage>
        <taxon>Bacteria</taxon>
        <taxon>Pseudomonadati</taxon>
        <taxon>Pseudomonadota</taxon>
        <taxon>Gammaproteobacteria</taxon>
        <taxon>Thiotrichales</taxon>
        <taxon>Thiotrichaceae</taxon>
        <taxon>Thiothrix</taxon>
    </lineage>
</organism>
<accession>A0A8B0SJC7</accession>
<gene>
    <name evidence="2" type="ORF">J1836_018645</name>
    <name evidence="1" type="ORF">J1836_02420</name>
</gene>
<protein>
    <submittedName>
        <fullName evidence="2">Uncharacterized protein</fullName>
    </submittedName>
</protein>
<dbReference type="RefSeq" id="WP_207249298.1">
    <property type="nucleotide sequence ID" value="NZ_JAFMPM010000005.1"/>
</dbReference>
<dbReference type="EMBL" id="CP072748">
    <property type="protein sequence ID" value="QTX10560.1"/>
    <property type="molecule type" value="Genomic_DNA"/>
</dbReference>
<sequence>MSNGTDEAELLTGKALLLAEFYGLSYPARLVMGASIPSYYGAFIIDVPESLAQVIISKDLVGSDSIAVIESRSISRNDIDDDDFVGMLRWVALYIRQSTTNTWFRITLMAKSGMLLEKYQKNLDGDDDGEYEESDADSDNSEYEAKRLAAIVASAAGYGDLRNNEQRHLFLRDMCKNGGYWENWDAYSGRILTYADYIYEHGVLHPLCKRLQEEGMTISAIAKKIGKSKGKVEKALALVPSDFVFECLQLASDTTND</sequence>
<name>A0A8B0SJC7_9GAMM</name>
<geneLocation type="plasmid" evidence="1">
    <name>pTfr446</name>
</geneLocation>
<dbReference type="AlphaFoldDB" id="A0A8B0SJC7"/>
<keyword evidence="1" id="KW-0614">Plasmid</keyword>
<keyword evidence="3" id="KW-1185">Reference proteome</keyword>
<reference evidence="1 3" key="1">
    <citation type="submission" date="2021-03" db="EMBL/GenBank/DDBJ databases">
        <title>Draft genome and methylome analysis of Thiotrix fructosivoruns ATCC 49748.</title>
        <authorList>
            <person name="Fomenkov A."/>
            <person name="Grabovich M.Y."/>
            <person name="Roberts R.J."/>
        </authorList>
    </citation>
    <scope>NUCLEOTIDE SEQUENCE [LARGE SCALE GENOMIC DNA]</scope>
    <source>
        <strain evidence="1 3">ATCC 49748</strain>
        <plasmid evidence="1">pTfr446</plasmid>
    </source>
</reference>